<evidence type="ECO:0000313" key="2">
    <source>
        <dbReference type="EMBL" id="KAK6358772.1"/>
    </source>
</evidence>
<dbReference type="InterPro" id="IPR011333">
    <property type="entry name" value="SKP1/BTB/POZ_sf"/>
</dbReference>
<dbReference type="Proteomes" id="UP001373714">
    <property type="component" value="Unassembled WGS sequence"/>
</dbReference>
<dbReference type="Gene3D" id="3.30.710.10">
    <property type="entry name" value="Potassium Channel Kv1.1, Chain A"/>
    <property type="match status" value="1"/>
</dbReference>
<comment type="caution">
    <text evidence="2">The sequence shown here is derived from an EMBL/GenBank/DDBJ whole genome shotgun (WGS) entry which is preliminary data.</text>
</comment>
<feature type="region of interest" description="Disordered" evidence="1">
    <location>
        <begin position="1"/>
        <end position="57"/>
    </location>
</feature>
<dbReference type="EMBL" id="JAVHNS010000004">
    <property type="protein sequence ID" value="KAK6358772.1"/>
    <property type="molecule type" value="Genomic_DNA"/>
</dbReference>
<organism evidence="2 3">
    <name type="scientific">Orbilia blumenaviensis</name>
    <dbReference type="NCBI Taxonomy" id="1796055"/>
    <lineage>
        <taxon>Eukaryota</taxon>
        <taxon>Fungi</taxon>
        <taxon>Dikarya</taxon>
        <taxon>Ascomycota</taxon>
        <taxon>Pezizomycotina</taxon>
        <taxon>Orbiliomycetes</taxon>
        <taxon>Orbiliales</taxon>
        <taxon>Orbiliaceae</taxon>
        <taxon>Orbilia</taxon>
    </lineage>
</organism>
<reference evidence="2 3" key="1">
    <citation type="submission" date="2019-10" db="EMBL/GenBank/DDBJ databases">
        <authorList>
            <person name="Palmer J.M."/>
        </authorList>
    </citation>
    <scope>NUCLEOTIDE SEQUENCE [LARGE SCALE GENOMIC DNA]</scope>
    <source>
        <strain evidence="2 3">TWF730</strain>
    </source>
</reference>
<sequence>MPSLSSQEDDKRRLIARKNKRSESYSSVDTKSAKKTKTKGSFKGAPSMAPDDLNASDEATPKVWGIDALGQYLKSEEANSGPYSVRVIISKGSKTNLDIRVVCSPTQTVVFEVSEDVIWVSSPVMREMLQLGAGQRNEPAHPYHKRFTEIHLKDSDPDALRNLLQIVHCKADPALVDASFDLVKRIARSSEKYQWQRAILPWKKIWADKYLERALEPGYEDWILIARVFGIEEEASKLLSILADECSSLFEDDKSKKKYFMRSGKQVYTENWPREADEILKIRGIRIRRLSMGLSRFKGYLESPDIDEFCDSNLCVNLCYGSMMRAINREGLAAVLEDYELWSGSVIELQEKMNRIRLDTYRSISEHHNCGIVAMKENFEERIRRTH</sequence>
<protein>
    <recommendedName>
        <fullName evidence="4">BTB domain-containing protein</fullName>
    </recommendedName>
</protein>
<keyword evidence="3" id="KW-1185">Reference proteome</keyword>
<name>A0AAV9VBH5_9PEZI</name>
<evidence type="ECO:0000313" key="3">
    <source>
        <dbReference type="Proteomes" id="UP001373714"/>
    </source>
</evidence>
<evidence type="ECO:0000256" key="1">
    <source>
        <dbReference type="SAM" id="MobiDB-lite"/>
    </source>
</evidence>
<evidence type="ECO:0008006" key="4">
    <source>
        <dbReference type="Google" id="ProtNLM"/>
    </source>
</evidence>
<accession>A0AAV9VBH5</accession>
<proteinExistence type="predicted"/>
<gene>
    <name evidence="2" type="ORF">TWF730_008091</name>
</gene>
<dbReference type="AlphaFoldDB" id="A0AAV9VBH5"/>